<evidence type="ECO:0000313" key="2">
    <source>
        <dbReference type="Proteomes" id="UP001359485"/>
    </source>
</evidence>
<dbReference type="Proteomes" id="UP001359485">
    <property type="component" value="Unassembled WGS sequence"/>
</dbReference>
<evidence type="ECO:0000313" key="1">
    <source>
        <dbReference type="EMBL" id="KAK6620464.1"/>
    </source>
</evidence>
<accession>A0ABR1AJC8</accession>
<proteinExistence type="predicted"/>
<name>A0ABR1AJC8_POLSC</name>
<protein>
    <submittedName>
        <fullName evidence="1">Uncharacterized protein</fullName>
    </submittedName>
</protein>
<dbReference type="EMBL" id="JAWJWF010000048">
    <property type="protein sequence ID" value="KAK6620464.1"/>
    <property type="molecule type" value="Genomic_DNA"/>
</dbReference>
<gene>
    <name evidence="1" type="ORF">RUM44_006865</name>
</gene>
<comment type="caution">
    <text evidence="1">The sequence shown here is derived from an EMBL/GenBank/DDBJ whole genome shotgun (WGS) entry which is preliminary data.</text>
</comment>
<keyword evidence="2" id="KW-1185">Reference proteome</keyword>
<sequence length="112" mass="12098">MNLCTTPLSSPDKNDTSVITGVKLDTGDIPTLSSGSRAIVEIAEELSRAISESSYPPALPCQNVALTIKKWINQISHVSYIIVYAAAFFPQADDKSIRQPGKVVGCIHPRKD</sequence>
<organism evidence="1 2">
    <name type="scientific">Polyplax serrata</name>
    <name type="common">Common mouse louse</name>
    <dbReference type="NCBI Taxonomy" id="468196"/>
    <lineage>
        <taxon>Eukaryota</taxon>
        <taxon>Metazoa</taxon>
        <taxon>Ecdysozoa</taxon>
        <taxon>Arthropoda</taxon>
        <taxon>Hexapoda</taxon>
        <taxon>Insecta</taxon>
        <taxon>Pterygota</taxon>
        <taxon>Neoptera</taxon>
        <taxon>Paraneoptera</taxon>
        <taxon>Psocodea</taxon>
        <taxon>Troctomorpha</taxon>
        <taxon>Phthiraptera</taxon>
        <taxon>Anoplura</taxon>
        <taxon>Polyplacidae</taxon>
        <taxon>Polyplax</taxon>
    </lineage>
</organism>
<reference evidence="1 2" key="1">
    <citation type="submission" date="2023-09" db="EMBL/GenBank/DDBJ databases">
        <title>Genomes of two closely related lineages of the louse Polyplax serrata with different host specificities.</title>
        <authorList>
            <person name="Martinu J."/>
            <person name="Tarabai H."/>
            <person name="Stefka J."/>
            <person name="Hypsa V."/>
        </authorList>
    </citation>
    <scope>NUCLEOTIDE SEQUENCE [LARGE SCALE GENOMIC DNA]</scope>
    <source>
        <strain evidence="1">98ZLc_SE</strain>
    </source>
</reference>